<dbReference type="GO" id="GO:0008757">
    <property type="term" value="F:S-adenosylmethionine-dependent methyltransferase activity"/>
    <property type="evidence" value="ECO:0007669"/>
    <property type="project" value="InterPro"/>
</dbReference>
<dbReference type="InterPro" id="IPR051419">
    <property type="entry name" value="Lys/N-term_MeTrsfase_sf"/>
</dbReference>
<evidence type="ECO:0000256" key="1">
    <source>
        <dbReference type="ARBA" id="ARBA00008361"/>
    </source>
</evidence>
<dbReference type="PANTHER" id="PTHR12176:SF78">
    <property type="entry name" value="EEF1A LYSINE AND N-TERMINAL METHYLTRANSFERASE"/>
    <property type="match status" value="1"/>
</dbReference>
<evidence type="ECO:0000313" key="6">
    <source>
        <dbReference type="EMBL" id="KAI5349832.1"/>
    </source>
</evidence>
<dbReference type="EMBL" id="JAJFAZ020000001">
    <property type="protein sequence ID" value="KAI5349832.1"/>
    <property type="molecule type" value="Genomic_DNA"/>
</dbReference>
<keyword evidence="2" id="KW-0489">Methyltransferase</keyword>
<evidence type="ECO:0000259" key="5">
    <source>
        <dbReference type="Pfam" id="PF08241"/>
    </source>
</evidence>
<feature type="domain" description="Methyltransferase type 11" evidence="5">
    <location>
        <begin position="100"/>
        <end position="201"/>
    </location>
</feature>
<comment type="similarity">
    <text evidence="1">Belongs to the methyltransferase superfamily.</text>
</comment>
<organism evidence="6 7">
    <name type="scientific">Prunus dulcis</name>
    <name type="common">Almond</name>
    <name type="synonym">Amygdalus dulcis</name>
    <dbReference type="NCBI Taxonomy" id="3755"/>
    <lineage>
        <taxon>Eukaryota</taxon>
        <taxon>Viridiplantae</taxon>
        <taxon>Streptophyta</taxon>
        <taxon>Embryophyta</taxon>
        <taxon>Tracheophyta</taxon>
        <taxon>Spermatophyta</taxon>
        <taxon>Magnoliopsida</taxon>
        <taxon>eudicotyledons</taxon>
        <taxon>Gunneridae</taxon>
        <taxon>Pentapetalae</taxon>
        <taxon>rosids</taxon>
        <taxon>fabids</taxon>
        <taxon>Rosales</taxon>
        <taxon>Rosaceae</taxon>
        <taxon>Amygdaloideae</taxon>
        <taxon>Amygdaleae</taxon>
        <taxon>Prunus</taxon>
    </lineage>
</organism>
<dbReference type="Proteomes" id="UP001054821">
    <property type="component" value="Chromosome 1"/>
</dbReference>
<dbReference type="AlphaFoldDB" id="A0AAD4WZ29"/>
<keyword evidence="4" id="KW-0511">Multifunctional enzyme</keyword>
<accession>A0AAD4WZ29</accession>
<proteinExistence type="inferred from homology"/>
<dbReference type="Gene3D" id="3.40.50.150">
    <property type="entry name" value="Vaccinia Virus protein VP39"/>
    <property type="match status" value="1"/>
</dbReference>
<protein>
    <recommendedName>
        <fullName evidence="5">Methyltransferase type 11 domain-containing protein</fullName>
    </recommendedName>
</protein>
<name>A0AAD4WZ29_PRUDU</name>
<comment type="caution">
    <text evidence="6">The sequence shown here is derived from an EMBL/GenBank/DDBJ whole genome shotgun (WGS) entry which is preliminary data.</text>
</comment>
<keyword evidence="7" id="KW-1185">Reference proteome</keyword>
<dbReference type="GO" id="GO:0032259">
    <property type="term" value="P:methylation"/>
    <property type="evidence" value="ECO:0007669"/>
    <property type="project" value="UniProtKB-KW"/>
</dbReference>
<sequence length="221" mass="24707">MPTAILHQITTSSSLNTTYGKSACETPALKLWKMRIEFVGDTPPPGTGSGIAETLQAKRIGTKFFTIRGTDDAFEWYAEWSELRNPLLSHLPPQPQILVPGCGSSRLSEHLYDAGFNSITNIDFSKVAISDCLRRNVRLRPDMRWRVMDMTAMQFEDEAFDVVVDKGDLDALMEPELGPKLGTQYLSEVRRVLKSGGKFICLTLAESHVLALIFSKFRFGC</sequence>
<dbReference type="Pfam" id="PF08241">
    <property type="entry name" value="Methyltransf_11"/>
    <property type="match status" value="1"/>
</dbReference>
<dbReference type="SUPFAM" id="SSF53335">
    <property type="entry name" value="S-adenosyl-L-methionine-dependent methyltransferases"/>
    <property type="match status" value="1"/>
</dbReference>
<dbReference type="PANTHER" id="PTHR12176">
    <property type="entry name" value="SAM-DEPENDENT METHYLTRANSFERASE SUPERFAMILY PROTEIN"/>
    <property type="match status" value="1"/>
</dbReference>
<evidence type="ECO:0000256" key="2">
    <source>
        <dbReference type="ARBA" id="ARBA00022603"/>
    </source>
</evidence>
<evidence type="ECO:0000313" key="7">
    <source>
        <dbReference type="Proteomes" id="UP001054821"/>
    </source>
</evidence>
<reference evidence="6 7" key="1">
    <citation type="journal article" date="2022" name="G3 (Bethesda)">
        <title>Whole-genome sequence and methylome profiling of the almond [Prunus dulcis (Mill.) D.A. Webb] cultivar 'Nonpareil'.</title>
        <authorList>
            <person name="D'Amico-Willman K.M."/>
            <person name="Ouma W.Z."/>
            <person name="Meulia T."/>
            <person name="Sideli G.M."/>
            <person name="Gradziel T.M."/>
            <person name="Fresnedo-Ramirez J."/>
        </authorList>
    </citation>
    <scope>NUCLEOTIDE SEQUENCE [LARGE SCALE GENOMIC DNA]</scope>
    <source>
        <strain evidence="6">Clone GOH B32 T37-40</strain>
    </source>
</reference>
<keyword evidence="3" id="KW-0808">Transferase</keyword>
<evidence type="ECO:0000256" key="4">
    <source>
        <dbReference type="ARBA" id="ARBA00023268"/>
    </source>
</evidence>
<dbReference type="InterPro" id="IPR029063">
    <property type="entry name" value="SAM-dependent_MTases_sf"/>
</dbReference>
<gene>
    <name evidence="6" type="ORF">L3X38_002721</name>
</gene>
<dbReference type="CDD" id="cd02440">
    <property type="entry name" value="AdoMet_MTases"/>
    <property type="match status" value="1"/>
</dbReference>
<dbReference type="InterPro" id="IPR013216">
    <property type="entry name" value="Methyltransf_11"/>
</dbReference>
<evidence type="ECO:0000256" key="3">
    <source>
        <dbReference type="ARBA" id="ARBA00022679"/>
    </source>
</evidence>